<proteinExistence type="predicted"/>
<evidence type="ECO:0000313" key="2">
    <source>
        <dbReference type="EMBL" id="CAF4229338.1"/>
    </source>
</evidence>
<dbReference type="AlphaFoldDB" id="A0A8S2SM54"/>
<dbReference type="Proteomes" id="UP000681967">
    <property type="component" value="Unassembled WGS sequence"/>
</dbReference>
<accession>A0A8S2SM54</accession>
<feature type="region of interest" description="Disordered" evidence="1">
    <location>
        <begin position="1"/>
        <end position="38"/>
    </location>
</feature>
<name>A0A8S2SM54_9BILA</name>
<evidence type="ECO:0000313" key="4">
    <source>
        <dbReference type="Proteomes" id="UP000681720"/>
    </source>
</evidence>
<evidence type="ECO:0000313" key="3">
    <source>
        <dbReference type="EMBL" id="CAF5177298.1"/>
    </source>
</evidence>
<gene>
    <name evidence="3" type="ORF">BYL167_LOCUS78406</name>
    <name evidence="2" type="ORF">GIL414_LOCUS22766</name>
</gene>
<dbReference type="Proteomes" id="UP000681720">
    <property type="component" value="Unassembled WGS sequence"/>
</dbReference>
<evidence type="ECO:0000256" key="1">
    <source>
        <dbReference type="SAM" id="MobiDB-lite"/>
    </source>
</evidence>
<protein>
    <submittedName>
        <fullName evidence="2">Uncharacterized protein</fullName>
    </submittedName>
</protein>
<dbReference type="EMBL" id="CAJOBJ010023457">
    <property type="protein sequence ID" value="CAF4229338.1"/>
    <property type="molecule type" value="Genomic_DNA"/>
</dbReference>
<reference evidence="2" key="1">
    <citation type="submission" date="2021-02" db="EMBL/GenBank/DDBJ databases">
        <authorList>
            <person name="Nowell W R."/>
        </authorList>
    </citation>
    <scope>NUCLEOTIDE SEQUENCE</scope>
</reference>
<comment type="caution">
    <text evidence="2">The sequence shown here is derived from an EMBL/GenBank/DDBJ whole genome shotgun (WGS) entry which is preliminary data.</text>
</comment>
<sequence length="79" mass="9442">MTEEEKAARAAKIRETKARQQQEMEEAERRREERRKAKREQLWTSNNYCSFRISLSEDEDEDDETILSDSDGILFENTI</sequence>
<dbReference type="EMBL" id="CAJOBH010287735">
    <property type="protein sequence ID" value="CAF5177298.1"/>
    <property type="molecule type" value="Genomic_DNA"/>
</dbReference>
<organism evidence="2 4">
    <name type="scientific">Rotaria magnacalcarata</name>
    <dbReference type="NCBI Taxonomy" id="392030"/>
    <lineage>
        <taxon>Eukaryota</taxon>
        <taxon>Metazoa</taxon>
        <taxon>Spiralia</taxon>
        <taxon>Gnathifera</taxon>
        <taxon>Rotifera</taxon>
        <taxon>Eurotatoria</taxon>
        <taxon>Bdelloidea</taxon>
        <taxon>Philodinida</taxon>
        <taxon>Philodinidae</taxon>
        <taxon>Rotaria</taxon>
    </lineage>
</organism>